<feature type="transmembrane region" description="Helical" evidence="12">
    <location>
        <begin position="645"/>
        <end position="665"/>
    </location>
</feature>
<evidence type="ECO:0000256" key="6">
    <source>
        <dbReference type="ARBA" id="ARBA00022723"/>
    </source>
</evidence>
<feature type="compositionally biased region" description="Polar residues" evidence="11">
    <location>
        <begin position="1"/>
        <end position="21"/>
    </location>
</feature>
<evidence type="ECO:0000256" key="1">
    <source>
        <dbReference type="ARBA" id="ARBA00001970"/>
    </source>
</evidence>
<evidence type="ECO:0000256" key="2">
    <source>
        <dbReference type="ARBA" id="ARBA00004141"/>
    </source>
</evidence>
<evidence type="ECO:0000256" key="3">
    <source>
        <dbReference type="ARBA" id="ARBA00022448"/>
    </source>
</evidence>
<feature type="compositionally biased region" description="Low complexity" evidence="11">
    <location>
        <begin position="748"/>
        <end position="763"/>
    </location>
</feature>
<dbReference type="Proteomes" id="UP000790347">
    <property type="component" value="Unassembled WGS sequence"/>
</dbReference>
<feature type="region of interest" description="Disordered" evidence="11">
    <location>
        <begin position="332"/>
        <end position="460"/>
    </location>
</feature>
<evidence type="ECO:0000313" key="15">
    <source>
        <dbReference type="Proteomes" id="UP000790347"/>
    </source>
</evidence>
<protein>
    <recommendedName>
        <fullName evidence="13">Cytochrome b561 domain-containing protein</fullName>
    </recommendedName>
</protein>
<evidence type="ECO:0000256" key="4">
    <source>
        <dbReference type="ARBA" id="ARBA00022617"/>
    </source>
</evidence>
<keyword evidence="8 12" id="KW-1133">Transmembrane helix</keyword>
<dbReference type="Pfam" id="PF03188">
    <property type="entry name" value="Cytochrom_B561"/>
    <property type="match status" value="1"/>
</dbReference>
<keyword evidence="15" id="KW-1185">Reference proteome</keyword>
<accession>A0A922L915</accession>
<evidence type="ECO:0000256" key="5">
    <source>
        <dbReference type="ARBA" id="ARBA00022692"/>
    </source>
</evidence>
<feature type="region of interest" description="Disordered" evidence="11">
    <location>
        <begin position="79"/>
        <end position="100"/>
    </location>
</feature>
<dbReference type="InterPro" id="IPR043205">
    <property type="entry name" value="CYB561/CYBRD1-like"/>
</dbReference>
<dbReference type="GO" id="GO:0016491">
    <property type="term" value="F:oxidoreductase activity"/>
    <property type="evidence" value="ECO:0007669"/>
    <property type="project" value="InterPro"/>
</dbReference>
<feature type="compositionally biased region" description="Polar residues" evidence="11">
    <location>
        <begin position="188"/>
        <end position="200"/>
    </location>
</feature>
<keyword evidence="7" id="KW-0249">Electron transport</keyword>
<feature type="compositionally biased region" description="Low complexity" evidence="11">
    <location>
        <begin position="784"/>
        <end position="839"/>
    </location>
</feature>
<sequence>MADQKSSSVTKDLSATKMQPKQQDHPEMKQSQTKVSASVNETLQMKTSVQASQQQQQQQPVVQPKVSAASIGEKSLSIRSKAAPVSGQPVQSNMNITKVPPSMKAMANEKSISMKNSALQPMTKKSAFVPSKMHPLPQPLQQHTTQQSTTGAATVNQNAKMNSLAIVPKSKIQDFDTKTVLQPFKGPNGQQLMQKKSDQLSVGKSVIGGLDGKSLMTESSVETRETLTIKISQGKDTTEITQVIEKKSPSSKRKKRSRSPRLMILPSTQQEDKAKNLLAIKGPPPPPSSSLEPQKAITAAVPATDQSKLMEPKSVIPTSGIVEISTITGSKITPSLSGFPIVDESGTKISIKKSKSPPQKIEKDESKKEKKEQQQLPPSSQLTTSKSSAITTMTTSKTPIGPSISSKSSRRRRRSSDRSSSRRSKKSSKVSITREKTRQSLSGDVSSGGSAAGGGGRGGAGTKIVERIHAKVVQTIEQKSRAQKQREERIEFLYSCSLHFLSQIVGCALLVLLALLFIQFFGGFSNVADSDKIFNFHPWLMVFGLVYLGGNTLLFLTPKRKSFGIIRTLLLFCMSIIVLIASIITIYWHFKKDVPNFFTLHSWFGMMTLTLMIIYVSANGYLYGSRSGQRILQSENSDSIESLTNIRLIGISTLLMSVVTSLLGLNQLTSFITSDIQTEQTSYQLLVNVIGIFSIAFTLFIVFLVSRLRIRSKSREEWEERVQMAVDKAMENMQASGAFDSPPPPPSTKSTIKSTTVSSGTTKQQLKRSKRSSGGGRKKRTGKSSRSSRVSTTSSGVSIGQKSSTTSSTTSSSLLSKKQKSSSSLGHHSTTSSSSSGGSNIVSRQDAVGGGNSSKNNSEITIPGSTNSSIKIPSMTSSKSVLSNDINNKSTRKHVWKLIGILFVLWIYYGYNQVRITKETVTVMDDWSGQILDWIDAWMDGWMATQI</sequence>
<feature type="compositionally biased region" description="Gly residues" evidence="11">
    <location>
        <begin position="450"/>
        <end position="460"/>
    </location>
</feature>
<feature type="transmembrane region" description="Helical" evidence="12">
    <location>
        <begin position="685"/>
        <end position="705"/>
    </location>
</feature>
<feature type="region of interest" description="Disordered" evidence="11">
    <location>
        <begin position="735"/>
        <end position="874"/>
    </location>
</feature>
<dbReference type="EMBL" id="ASGP02000003">
    <property type="protein sequence ID" value="KAH9517662.1"/>
    <property type="molecule type" value="Genomic_DNA"/>
</dbReference>
<feature type="transmembrane region" description="Helical" evidence="12">
    <location>
        <begin position="895"/>
        <end position="911"/>
    </location>
</feature>
<evidence type="ECO:0000256" key="11">
    <source>
        <dbReference type="SAM" id="MobiDB-lite"/>
    </source>
</evidence>
<feature type="region of interest" description="Disordered" evidence="11">
    <location>
        <begin position="129"/>
        <end position="151"/>
    </location>
</feature>
<feature type="compositionally biased region" description="Polar residues" evidence="11">
    <location>
        <begin position="376"/>
        <end position="398"/>
    </location>
</feature>
<feature type="region of interest" description="Disordered" evidence="11">
    <location>
        <begin position="239"/>
        <end position="314"/>
    </location>
</feature>
<evidence type="ECO:0000256" key="12">
    <source>
        <dbReference type="SAM" id="Phobius"/>
    </source>
</evidence>
<feature type="compositionally biased region" description="Basic residues" evidence="11">
    <location>
        <begin position="765"/>
        <end position="783"/>
    </location>
</feature>
<dbReference type="PANTHER" id="PTHR10106:SF0">
    <property type="entry name" value="LD36721P"/>
    <property type="match status" value="1"/>
</dbReference>
<feature type="compositionally biased region" description="Polar residues" evidence="11">
    <location>
        <begin position="853"/>
        <end position="874"/>
    </location>
</feature>
<keyword evidence="3" id="KW-0813">Transport</keyword>
<dbReference type="PANTHER" id="PTHR10106">
    <property type="entry name" value="CYTOCHROME B561-RELATED"/>
    <property type="match status" value="1"/>
</dbReference>
<reference evidence="14" key="1">
    <citation type="submission" date="2013-05" db="EMBL/GenBank/DDBJ databases">
        <authorList>
            <person name="Yim A.K.Y."/>
            <person name="Chan T.F."/>
            <person name="Ji K.M."/>
            <person name="Liu X.Y."/>
            <person name="Zhou J.W."/>
            <person name="Li R.Q."/>
            <person name="Yang K.Y."/>
            <person name="Li J."/>
            <person name="Li M."/>
            <person name="Law P.T.W."/>
            <person name="Wu Y.L."/>
            <person name="Cai Z.L."/>
            <person name="Qin H."/>
            <person name="Bao Y."/>
            <person name="Leung R.K.K."/>
            <person name="Ng P.K.S."/>
            <person name="Zou J."/>
            <person name="Zhong X.J."/>
            <person name="Ran P.X."/>
            <person name="Zhong N.S."/>
            <person name="Liu Z.G."/>
            <person name="Tsui S.K.W."/>
        </authorList>
    </citation>
    <scope>NUCLEOTIDE SEQUENCE</scope>
    <source>
        <strain evidence="14">Derf</strain>
        <tissue evidence="14">Whole organism</tissue>
    </source>
</reference>
<comment type="subcellular location">
    <subcellularLocation>
        <location evidence="2">Membrane</location>
        <topology evidence="2">Multi-pass membrane protein</topology>
    </subcellularLocation>
</comment>
<gene>
    <name evidence="14" type="ORF">DERF_008310</name>
</gene>
<keyword evidence="6" id="KW-0479">Metal-binding</keyword>
<keyword evidence="10 12" id="KW-0472">Membrane</keyword>
<organism evidence="14 15">
    <name type="scientific">Dermatophagoides farinae</name>
    <name type="common">American house dust mite</name>
    <dbReference type="NCBI Taxonomy" id="6954"/>
    <lineage>
        <taxon>Eukaryota</taxon>
        <taxon>Metazoa</taxon>
        <taxon>Ecdysozoa</taxon>
        <taxon>Arthropoda</taxon>
        <taxon>Chelicerata</taxon>
        <taxon>Arachnida</taxon>
        <taxon>Acari</taxon>
        <taxon>Acariformes</taxon>
        <taxon>Sarcoptiformes</taxon>
        <taxon>Astigmata</taxon>
        <taxon>Psoroptidia</taxon>
        <taxon>Analgoidea</taxon>
        <taxon>Pyroglyphidae</taxon>
        <taxon>Dermatophagoidinae</taxon>
        <taxon>Dermatophagoides</taxon>
    </lineage>
</organism>
<keyword evidence="5 12" id="KW-0812">Transmembrane</keyword>
<feature type="compositionally biased region" description="Basic residues" evidence="11">
    <location>
        <begin position="408"/>
        <end position="428"/>
    </location>
</feature>
<dbReference type="InterPro" id="IPR006593">
    <property type="entry name" value="Cyt_b561/ferric_Rdtase_TM"/>
</dbReference>
<evidence type="ECO:0000259" key="13">
    <source>
        <dbReference type="PROSITE" id="PS50939"/>
    </source>
</evidence>
<keyword evidence="4" id="KW-0349">Heme</keyword>
<feature type="compositionally biased region" description="Basic residues" evidence="11">
    <location>
        <begin position="249"/>
        <end position="259"/>
    </location>
</feature>
<reference evidence="14" key="2">
    <citation type="journal article" date="2022" name="Res Sq">
        <title>Comparative Genomics Reveals Insights into the Divergent Evolution of Astigmatic Mites and Household Pest Adaptations.</title>
        <authorList>
            <person name="Xiong Q."/>
            <person name="Wan A.T.-Y."/>
            <person name="Liu X.-Y."/>
            <person name="Fung C.S.-H."/>
            <person name="Xiao X."/>
            <person name="Malainual N."/>
            <person name="Hou J."/>
            <person name="Wang L."/>
            <person name="Wang M."/>
            <person name="Yang K."/>
            <person name="Cui Y."/>
            <person name="Leung E."/>
            <person name="Nong W."/>
            <person name="Shin S.-K."/>
            <person name="Au S."/>
            <person name="Jeong K.Y."/>
            <person name="Chew F.T."/>
            <person name="Hui J."/>
            <person name="Leung T.F."/>
            <person name="Tungtrongchitr A."/>
            <person name="Zhong N."/>
            <person name="Liu Z."/>
            <person name="Tsui S."/>
        </authorList>
    </citation>
    <scope>NUCLEOTIDE SEQUENCE</scope>
    <source>
        <strain evidence="14">Derf</strain>
        <tissue evidence="14">Whole organism</tissue>
    </source>
</reference>
<evidence type="ECO:0000256" key="10">
    <source>
        <dbReference type="ARBA" id="ARBA00023136"/>
    </source>
</evidence>
<proteinExistence type="predicted"/>
<feature type="transmembrane region" description="Helical" evidence="12">
    <location>
        <begin position="602"/>
        <end position="624"/>
    </location>
</feature>
<dbReference type="GO" id="GO:0046872">
    <property type="term" value="F:metal ion binding"/>
    <property type="evidence" value="ECO:0007669"/>
    <property type="project" value="UniProtKB-KW"/>
</dbReference>
<evidence type="ECO:0000256" key="8">
    <source>
        <dbReference type="ARBA" id="ARBA00022989"/>
    </source>
</evidence>
<feature type="transmembrane region" description="Helical" evidence="12">
    <location>
        <begin position="492"/>
        <end position="518"/>
    </location>
</feature>
<comment type="cofactor">
    <cofactor evidence="1">
        <name>heme b</name>
        <dbReference type="ChEBI" id="CHEBI:60344"/>
    </cofactor>
</comment>
<feature type="compositionally biased region" description="Polar residues" evidence="11">
    <location>
        <begin position="29"/>
        <end position="47"/>
    </location>
</feature>
<feature type="compositionally biased region" description="Basic and acidic residues" evidence="11">
    <location>
        <begin position="360"/>
        <end position="373"/>
    </location>
</feature>
<evidence type="ECO:0000256" key="7">
    <source>
        <dbReference type="ARBA" id="ARBA00022982"/>
    </source>
</evidence>
<feature type="transmembrane region" description="Helical" evidence="12">
    <location>
        <begin position="538"/>
        <end position="557"/>
    </location>
</feature>
<feature type="domain" description="Cytochrome b561" evidence="13">
    <location>
        <begin position="501"/>
        <end position="706"/>
    </location>
</feature>
<evidence type="ECO:0000313" key="14">
    <source>
        <dbReference type="EMBL" id="KAH9517662.1"/>
    </source>
</evidence>
<dbReference type="Gene3D" id="1.20.120.1770">
    <property type="match status" value="1"/>
</dbReference>
<comment type="caution">
    <text evidence="14">The sequence shown here is derived from an EMBL/GenBank/DDBJ whole genome shotgun (WGS) entry which is preliminary data.</text>
</comment>
<name>A0A922L915_DERFA</name>
<evidence type="ECO:0000256" key="9">
    <source>
        <dbReference type="ARBA" id="ARBA00023004"/>
    </source>
</evidence>
<dbReference type="PROSITE" id="PS50939">
    <property type="entry name" value="CYTOCHROME_B561"/>
    <property type="match status" value="1"/>
</dbReference>
<dbReference type="SMART" id="SM00665">
    <property type="entry name" value="B561"/>
    <property type="match status" value="1"/>
</dbReference>
<keyword evidence="9" id="KW-0408">Iron</keyword>
<feature type="transmembrane region" description="Helical" evidence="12">
    <location>
        <begin position="569"/>
        <end position="590"/>
    </location>
</feature>
<feature type="compositionally biased region" description="Low complexity" evidence="11">
    <location>
        <begin position="48"/>
        <end position="66"/>
    </location>
</feature>
<feature type="region of interest" description="Disordered" evidence="11">
    <location>
        <begin position="180"/>
        <end position="200"/>
    </location>
</feature>
<dbReference type="AlphaFoldDB" id="A0A922L915"/>
<dbReference type="GO" id="GO:0016020">
    <property type="term" value="C:membrane"/>
    <property type="evidence" value="ECO:0007669"/>
    <property type="project" value="UniProtKB-SubCell"/>
</dbReference>
<feature type="region of interest" description="Disordered" evidence="11">
    <location>
        <begin position="1"/>
        <end position="66"/>
    </location>
</feature>